<dbReference type="InterPro" id="IPR027417">
    <property type="entry name" value="P-loop_NTPase"/>
</dbReference>
<dbReference type="Proteomes" id="UP000503096">
    <property type="component" value="Chromosome"/>
</dbReference>
<keyword evidence="2" id="KW-0813">Transport</keyword>
<dbReference type="GO" id="GO:0016887">
    <property type="term" value="F:ATP hydrolysis activity"/>
    <property type="evidence" value="ECO:0007669"/>
    <property type="project" value="InterPro"/>
</dbReference>
<name>A0A6M4HEH5_9PROT</name>
<dbReference type="InParanoid" id="A0A6M4HEH5"/>
<dbReference type="KEGG" id="upl:DSM104440_03770"/>
<proteinExistence type="inferred from homology"/>
<evidence type="ECO:0000256" key="4">
    <source>
        <dbReference type="ARBA" id="ARBA00022741"/>
    </source>
</evidence>
<dbReference type="Pfam" id="PF00005">
    <property type="entry name" value="ABC_tran"/>
    <property type="match status" value="1"/>
</dbReference>
<gene>
    <name evidence="7" type="primary">nrtC</name>
    <name evidence="7" type="ORF">DSM104440_03770</name>
</gene>
<dbReference type="InterPro" id="IPR003593">
    <property type="entry name" value="AAA+_ATPase"/>
</dbReference>
<keyword evidence="3" id="KW-0472">Membrane</keyword>
<reference evidence="7 8" key="1">
    <citation type="submission" date="2020-04" db="EMBL/GenBank/DDBJ databases">
        <title>Usitatibacter rugosus gen. nov., sp. nov. and Usitatibacter palustris sp. nov., novel members of Usitatibacteraceae fam. nov. within the order Nitrosomonadales isolated from soil.</title>
        <authorList>
            <person name="Huber K.J."/>
            <person name="Neumann-Schaal M."/>
            <person name="Geppert A."/>
            <person name="Luckner M."/>
            <person name="Wanner G."/>
            <person name="Overmann J."/>
        </authorList>
    </citation>
    <scope>NUCLEOTIDE SEQUENCE [LARGE SCALE GENOMIC DNA]</scope>
    <source>
        <strain evidence="7 8">Swamp67</strain>
    </source>
</reference>
<dbReference type="InterPro" id="IPR050166">
    <property type="entry name" value="ABC_transporter_ATP-bind"/>
</dbReference>
<dbReference type="SUPFAM" id="SSF52540">
    <property type="entry name" value="P-loop containing nucleoside triphosphate hydrolases"/>
    <property type="match status" value="1"/>
</dbReference>
<organism evidence="7 8">
    <name type="scientific">Usitatibacter palustris</name>
    <dbReference type="NCBI Taxonomy" id="2732487"/>
    <lineage>
        <taxon>Bacteria</taxon>
        <taxon>Pseudomonadati</taxon>
        <taxon>Pseudomonadota</taxon>
        <taxon>Betaproteobacteria</taxon>
        <taxon>Nitrosomonadales</taxon>
        <taxon>Usitatibacteraceae</taxon>
        <taxon>Usitatibacter</taxon>
    </lineage>
</organism>
<dbReference type="RefSeq" id="WP_171165465.1">
    <property type="nucleotide sequence ID" value="NZ_CP053073.1"/>
</dbReference>
<sequence length="269" mass="29391">MTAAVDLDRITCTFAAKGGGSYTAVKDVSLSIAEGEFVSVVGPTGCGKSTLLNVVAGLLRPSSGTTSVFGETLAGINRHAGYMFQSEALMPWRSCLDNVTAGLQFRGEDAAVAREKGEAWLARVGLAGFGDRYPHQLSGGMRKRTSLAQMLILDPKILLMDEPFSALDIQTRVLMENELLELWSANRKSVIFITHDLEEAISLSDRVVILSAGPASHPIGEFAIDLPRPRDVAEIRHSPRFIELHDRIWHAMKEEVLKGYQQTRNKVVA</sequence>
<evidence type="ECO:0000256" key="2">
    <source>
        <dbReference type="ARBA" id="ARBA00022448"/>
    </source>
</evidence>
<keyword evidence="4" id="KW-0547">Nucleotide-binding</keyword>
<keyword evidence="3" id="KW-1003">Cell membrane</keyword>
<evidence type="ECO:0000256" key="5">
    <source>
        <dbReference type="ARBA" id="ARBA00022840"/>
    </source>
</evidence>
<evidence type="ECO:0000256" key="1">
    <source>
        <dbReference type="ARBA" id="ARBA00005417"/>
    </source>
</evidence>
<dbReference type="Gene3D" id="3.40.50.300">
    <property type="entry name" value="P-loop containing nucleotide triphosphate hydrolases"/>
    <property type="match status" value="1"/>
</dbReference>
<dbReference type="GO" id="GO:0005524">
    <property type="term" value="F:ATP binding"/>
    <property type="evidence" value="ECO:0007669"/>
    <property type="project" value="UniProtKB-KW"/>
</dbReference>
<evidence type="ECO:0000313" key="7">
    <source>
        <dbReference type="EMBL" id="QJR16933.1"/>
    </source>
</evidence>
<accession>A0A6M4HEH5</accession>
<evidence type="ECO:0000313" key="8">
    <source>
        <dbReference type="Proteomes" id="UP000503096"/>
    </source>
</evidence>
<keyword evidence="8" id="KW-1185">Reference proteome</keyword>
<dbReference type="PANTHER" id="PTHR42788:SF13">
    <property type="entry name" value="ALIPHATIC SULFONATES IMPORT ATP-BINDING PROTEIN SSUB"/>
    <property type="match status" value="1"/>
</dbReference>
<protein>
    <submittedName>
        <fullName evidence="7">Nitrate import ATP-binding protein NrtC</fullName>
    </submittedName>
</protein>
<dbReference type="CDD" id="cd03293">
    <property type="entry name" value="ABC_NrtD_SsuB_transporters"/>
    <property type="match status" value="1"/>
</dbReference>
<comment type="similarity">
    <text evidence="1">Belongs to the ABC transporter superfamily.</text>
</comment>
<keyword evidence="5 7" id="KW-0067">ATP-binding</keyword>
<dbReference type="AlphaFoldDB" id="A0A6M4HEH5"/>
<dbReference type="SMART" id="SM00382">
    <property type="entry name" value="AAA"/>
    <property type="match status" value="1"/>
</dbReference>
<dbReference type="PANTHER" id="PTHR42788">
    <property type="entry name" value="TAURINE IMPORT ATP-BINDING PROTEIN-RELATED"/>
    <property type="match status" value="1"/>
</dbReference>
<evidence type="ECO:0000256" key="3">
    <source>
        <dbReference type="ARBA" id="ARBA00022475"/>
    </source>
</evidence>
<evidence type="ECO:0000259" key="6">
    <source>
        <dbReference type="PROSITE" id="PS50893"/>
    </source>
</evidence>
<dbReference type="EMBL" id="CP053073">
    <property type="protein sequence ID" value="QJR16933.1"/>
    <property type="molecule type" value="Genomic_DNA"/>
</dbReference>
<feature type="domain" description="ABC transporter" evidence="6">
    <location>
        <begin position="5"/>
        <end position="237"/>
    </location>
</feature>
<dbReference type="PROSITE" id="PS50893">
    <property type="entry name" value="ABC_TRANSPORTER_2"/>
    <property type="match status" value="1"/>
</dbReference>
<dbReference type="InterPro" id="IPR003439">
    <property type="entry name" value="ABC_transporter-like_ATP-bd"/>
</dbReference>